<evidence type="ECO:0000256" key="2">
    <source>
        <dbReference type="ARBA" id="ARBA00004613"/>
    </source>
</evidence>
<protein>
    <recommendedName>
        <fullName evidence="4">Crinkler effector protein N-terminal domain-containing protein</fullName>
    </recommendedName>
</protein>
<accession>A0A915ZPX3</accession>
<comment type="caution">
    <text evidence="5">The sequence shown here is derived from an EMBL/GenBank/DDBJ whole genome shotgun (WGS) entry which is preliminary data.</text>
</comment>
<dbReference type="OrthoDB" id="2401819at2759"/>
<comment type="subcellular location">
    <subcellularLocation>
        <location evidence="1">Host cell</location>
    </subcellularLocation>
    <subcellularLocation>
        <location evidence="2">Secreted</location>
    </subcellularLocation>
</comment>
<gene>
    <name evidence="5" type="ORF">CHRIB12_LOCUS19149</name>
</gene>
<dbReference type="AlphaFoldDB" id="A0A915ZPX3"/>
<proteinExistence type="predicted"/>
<dbReference type="Proteomes" id="UP000684084">
    <property type="component" value="Unassembled WGS sequence"/>
</dbReference>
<evidence type="ECO:0000256" key="1">
    <source>
        <dbReference type="ARBA" id="ARBA00004340"/>
    </source>
</evidence>
<evidence type="ECO:0000313" key="5">
    <source>
        <dbReference type="EMBL" id="CAB5385165.1"/>
    </source>
</evidence>
<dbReference type="GO" id="GO:0005576">
    <property type="term" value="C:extracellular region"/>
    <property type="evidence" value="ECO:0007669"/>
    <property type="project" value="UniProtKB-SubCell"/>
</dbReference>
<evidence type="ECO:0000259" key="4">
    <source>
        <dbReference type="Pfam" id="PF20147"/>
    </source>
</evidence>
<feature type="domain" description="Crinkler effector protein N-terminal" evidence="4">
    <location>
        <begin position="12"/>
        <end position="106"/>
    </location>
</feature>
<dbReference type="Pfam" id="PF20147">
    <property type="entry name" value="Crinkler"/>
    <property type="match status" value="1"/>
</dbReference>
<organism evidence="5 6">
    <name type="scientific">Rhizophagus irregularis</name>
    <dbReference type="NCBI Taxonomy" id="588596"/>
    <lineage>
        <taxon>Eukaryota</taxon>
        <taxon>Fungi</taxon>
        <taxon>Fungi incertae sedis</taxon>
        <taxon>Mucoromycota</taxon>
        <taxon>Glomeromycotina</taxon>
        <taxon>Glomeromycetes</taxon>
        <taxon>Glomerales</taxon>
        <taxon>Glomeraceae</taxon>
        <taxon>Rhizophagus</taxon>
    </lineage>
</organism>
<dbReference type="GO" id="GO:0043657">
    <property type="term" value="C:host cell"/>
    <property type="evidence" value="ECO:0007669"/>
    <property type="project" value="UniProtKB-SubCell"/>
</dbReference>
<evidence type="ECO:0000256" key="3">
    <source>
        <dbReference type="ARBA" id="ARBA00022525"/>
    </source>
</evidence>
<dbReference type="EMBL" id="CAGKOT010000053">
    <property type="protein sequence ID" value="CAB5385165.1"/>
    <property type="molecule type" value="Genomic_DNA"/>
</dbReference>
<dbReference type="VEuPathDB" id="FungiDB:RhiirFUN_002412"/>
<keyword evidence="3" id="KW-0964">Secreted</keyword>
<reference evidence="5" key="1">
    <citation type="submission" date="2020-05" db="EMBL/GenBank/DDBJ databases">
        <authorList>
            <person name="Rincon C."/>
            <person name="Sanders R I."/>
            <person name="Robbins C."/>
            <person name="Chaturvedi A."/>
        </authorList>
    </citation>
    <scope>NUCLEOTIDE SEQUENCE</scope>
    <source>
        <strain evidence="5">CHB12</strain>
    </source>
</reference>
<evidence type="ECO:0000313" key="6">
    <source>
        <dbReference type="Proteomes" id="UP000684084"/>
    </source>
</evidence>
<sequence length="229" mass="26673">MGKSFLECRICAAFPIDIDESEFVSELGKKIKEKVKELKNDICSDIDDGDLDLQLWKVNIFNSDVDKFSSLRLQEDESKGIEKLERTNLISKYWGDLEEGFTHVIVTSNYLINQNLREKIKELTENFENVSIQSEKNSILQLAYSEKIVSEGDDILYNNIKITTLKVAEGWAYIEYGNEYITNITEFIKKKEMITYPLVPKQRELFAIGNRSYKNIREILRPKLPQRGR</sequence>
<name>A0A915ZPX3_9GLOM</name>
<dbReference type="InterPro" id="IPR045379">
    <property type="entry name" value="Crinkler_N"/>
</dbReference>